<gene>
    <name evidence="1" type="ORF">TNIN_126761</name>
    <name evidence="2" type="ORF">TNIN_126781</name>
</gene>
<dbReference type="EMBL" id="BMAV01017322">
    <property type="protein sequence ID" value="GFY68887.1"/>
    <property type="molecule type" value="Genomic_DNA"/>
</dbReference>
<organism evidence="2 3">
    <name type="scientific">Trichonephila inaurata madagascariensis</name>
    <dbReference type="NCBI Taxonomy" id="2747483"/>
    <lineage>
        <taxon>Eukaryota</taxon>
        <taxon>Metazoa</taxon>
        <taxon>Ecdysozoa</taxon>
        <taxon>Arthropoda</taxon>
        <taxon>Chelicerata</taxon>
        <taxon>Arachnida</taxon>
        <taxon>Araneae</taxon>
        <taxon>Araneomorphae</taxon>
        <taxon>Entelegynae</taxon>
        <taxon>Araneoidea</taxon>
        <taxon>Nephilidae</taxon>
        <taxon>Trichonephila</taxon>
        <taxon>Trichonephila inaurata</taxon>
    </lineage>
</organism>
<name>A0A8X7CLZ3_9ARAC</name>
<evidence type="ECO:0000313" key="1">
    <source>
        <dbReference type="EMBL" id="GFY68885.1"/>
    </source>
</evidence>
<dbReference type="Proteomes" id="UP000886998">
    <property type="component" value="Unassembled WGS sequence"/>
</dbReference>
<evidence type="ECO:0000313" key="3">
    <source>
        <dbReference type="Proteomes" id="UP000886998"/>
    </source>
</evidence>
<dbReference type="EMBL" id="BMAV01017322">
    <property type="protein sequence ID" value="GFY68885.1"/>
    <property type="molecule type" value="Genomic_DNA"/>
</dbReference>
<accession>A0A8X7CLZ3</accession>
<evidence type="ECO:0000313" key="2">
    <source>
        <dbReference type="EMBL" id="GFY68887.1"/>
    </source>
</evidence>
<protein>
    <submittedName>
        <fullName evidence="2">Uncharacterized protein</fullName>
    </submittedName>
</protein>
<dbReference type="AlphaFoldDB" id="A0A8X7CLZ3"/>
<sequence>MRRLYCRTGAYEKNAIGWRTISVKQFNAPPTMELTRQPVNRAADRQDNLGRYVSHRGLVLHNAVCAFPRSGKDAYRFANGKQICWRCAGSFWLRSRKTFAKFQYGRKTP</sequence>
<keyword evidence="3" id="KW-1185">Reference proteome</keyword>
<reference evidence="2" key="1">
    <citation type="submission" date="2020-08" db="EMBL/GenBank/DDBJ databases">
        <title>Multicomponent nature underlies the extraordinary mechanical properties of spider dragline silk.</title>
        <authorList>
            <person name="Kono N."/>
            <person name="Nakamura H."/>
            <person name="Mori M."/>
            <person name="Yoshida Y."/>
            <person name="Ohtoshi R."/>
            <person name="Malay A.D."/>
            <person name="Moran D.A.P."/>
            <person name="Tomita M."/>
            <person name="Numata K."/>
            <person name="Arakawa K."/>
        </authorList>
    </citation>
    <scope>NUCLEOTIDE SEQUENCE</scope>
</reference>
<proteinExistence type="predicted"/>
<comment type="caution">
    <text evidence="2">The sequence shown here is derived from an EMBL/GenBank/DDBJ whole genome shotgun (WGS) entry which is preliminary data.</text>
</comment>